<dbReference type="SUPFAM" id="SSF53474">
    <property type="entry name" value="alpha/beta-Hydrolases"/>
    <property type="match status" value="1"/>
</dbReference>
<dbReference type="PRINTS" id="PR00111">
    <property type="entry name" value="ABHYDROLASE"/>
</dbReference>
<comment type="caution">
    <text evidence="3">The sequence shown here is derived from an EMBL/GenBank/DDBJ whole genome shotgun (WGS) entry which is preliminary data.</text>
</comment>
<keyword evidence="1 3" id="KW-0378">Hydrolase</keyword>
<dbReference type="InterPro" id="IPR000073">
    <property type="entry name" value="AB_hydrolase_1"/>
</dbReference>
<evidence type="ECO:0000259" key="2">
    <source>
        <dbReference type="Pfam" id="PF00561"/>
    </source>
</evidence>
<keyword evidence="4" id="KW-1185">Reference proteome</keyword>
<evidence type="ECO:0000313" key="4">
    <source>
        <dbReference type="Proteomes" id="UP000321548"/>
    </source>
</evidence>
<sequence>MSAAGEGARSASSSPPVVEGGFVEVQPGLRLHYARCGDASKPLMLMLHGFPEFWGAWRHLMPAFADAYHVVAPDLRGYNLSDKPAAVADYRPSKLIADVAGLVRALGHERCVLVAHDWGGAIAWSVAIAHPELIERLVILNAPHPVPFAQALASDPAQIRASQYMNWLRRPGSETVLAQDGFARLESFFLNLGGEAWFDAATRQAYHAAWSQPGALAGGVNWYRASPLHPATESEPGASGLSLDAQAFTVRVPTLVIWGERDTALLPVLVEGLDALVPDLRIVRLPEATHWLAHEQPERVAAEIRAFLGLGPEGRDAA</sequence>
<name>A0A5C8P1H1_9BURK</name>
<reference evidence="3 4" key="1">
    <citation type="submission" date="2019-06" db="EMBL/GenBank/DDBJ databases">
        <title>Quisquiliibacterium sp. nov., isolated from a maize field.</title>
        <authorList>
            <person name="Lin S.-Y."/>
            <person name="Tsai C.-F."/>
            <person name="Young C.-C."/>
        </authorList>
    </citation>
    <scope>NUCLEOTIDE SEQUENCE [LARGE SCALE GENOMIC DNA]</scope>
    <source>
        <strain evidence="3 4">CC-CFT501</strain>
    </source>
</reference>
<dbReference type="Proteomes" id="UP000321548">
    <property type="component" value="Unassembled WGS sequence"/>
</dbReference>
<gene>
    <name evidence="3" type="ORF">FHP08_05625</name>
</gene>
<dbReference type="RefSeq" id="WP_147703345.1">
    <property type="nucleotide sequence ID" value="NZ_VDUY01000002.1"/>
</dbReference>
<proteinExistence type="predicted"/>
<dbReference type="PRINTS" id="PR00412">
    <property type="entry name" value="EPOXHYDRLASE"/>
</dbReference>
<feature type="domain" description="AB hydrolase-1" evidence="2">
    <location>
        <begin position="42"/>
        <end position="295"/>
    </location>
</feature>
<accession>A0A5C8P1H1</accession>
<protein>
    <submittedName>
        <fullName evidence="3">Alpha/beta hydrolase</fullName>
    </submittedName>
</protein>
<dbReference type="AlphaFoldDB" id="A0A5C8P1H1"/>
<dbReference type="Gene3D" id="3.40.50.1820">
    <property type="entry name" value="alpha/beta hydrolase"/>
    <property type="match status" value="1"/>
</dbReference>
<dbReference type="OrthoDB" id="2987348at2"/>
<dbReference type="InterPro" id="IPR000639">
    <property type="entry name" value="Epox_hydrolase-like"/>
</dbReference>
<organism evidence="3 4">
    <name type="scientific">Zeimonas arvi</name>
    <dbReference type="NCBI Taxonomy" id="2498847"/>
    <lineage>
        <taxon>Bacteria</taxon>
        <taxon>Pseudomonadati</taxon>
        <taxon>Pseudomonadota</taxon>
        <taxon>Betaproteobacteria</taxon>
        <taxon>Burkholderiales</taxon>
        <taxon>Burkholderiaceae</taxon>
        <taxon>Zeimonas</taxon>
    </lineage>
</organism>
<dbReference type="EMBL" id="VDUY01000002">
    <property type="protein sequence ID" value="TXL67096.1"/>
    <property type="molecule type" value="Genomic_DNA"/>
</dbReference>
<dbReference type="Pfam" id="PF00561">
    <property type="entry name" value="Abhydrolase_1"/>
    <property type="match status" value="1"/>
</dbReference>
<evidence type="ECO:0000313" key="3">
    <source>
        <dbReference type="EMBL" id="TXL67096.1"/>
    </source>
</evidence>
<dbReference type="PANTHER" id="PTHR43329">
    <property type="entry name" value="EPOXIDE HYDROLASE"/>
    <property type="match status" value="1"/>
</dbReference>
<dbReference type="InterPro" id="IPR029058">
    <property type="entry name" value="AB_hydrolase_fold"/>
</dbReference>
<evidence type="ECO:0000256" key="1">
    <source>
        <dbReference type="ARBA" id="ARBA00022801"/>
    </source>
</evidence>
<dbReference type="GO" id="GO:0016787">
    <property type="term" value="F:hydrolase activity"/>
    <property type="evidence" value="ECO:0007669"/>
    <property type="project" value="UniProtKB-KW"/>
</dbReference>